<dbReference type="PROSITE" id="PS50222">
    <property type="entry name" value="EF_HAND_2"/>
    <property type="match status" value="4"/>
</dbReference>
<dbReference type="GeneID" id="68099509"/>
<sequence length="159" mass="18572">MKKISEKEKAIIEELFRKYDLDNDDKMDLSELDNLLSDMGFKFSKDETEAIHLFLDKDGSNSLCFKEFYECWEALASKKGILRPEKLALLVSAAKMFKSFDQDKDACLSSDEFRQFYNILNTKYNNLDSFEDTLKSLDKDGNQAVHFHEFVMVLNWFTG</sequence>
<evidence type="ECO:0000256" key="1">
    <source>
        <dbReference type="ARBA" id="ARBA00022723"/>
    </source>
</evidence>
<evidence type="ECO:0000256" key="3">
    <source>
        <dbReference type="ARBA" id="ARBA00022837"/>
    </source>
</evidence>
<dbReference type="Proteomes" id="UP000816034">
    <property type="component" value="Unassembled WGS sequence"/>
</dbReference>
<evidence type="ECO:0000256" key="2">
    <source>
        <dbReference type="ARBA" id="ARBA00022737"/>
    </source>
</evidence>
<dbReference type="InterPro" id="IPR011992">
    <property type="entry name" value="EF-hand-dom_pair"/>
</dbReference>
<proteinExistence type="predicted"/>
<dbReference type="PROSITE" id="PS00018">
    <property type="entry name" value="EF_HAND_1"/>
    <property type="match status" value="2"/>
</dbReference>
<dbReference type="EMBL" id="PYSW02000002">
    <property type="protein sequence ID" value="KAG2393524.1"/>
    <property type="molecule type" value="Genomic_DNA"/>
</dbReference>
<dbReference type="InterPro" id="IPR002048">
    <property type="entry name" value="EF_hand_dom"/>
</dbReference>
<name>A0AA88GZL9_NAELO</name>
<feature type="domain" description="EF-hand" evidence="4">
    <location>
        <begin position="7"/>
        <end position="42"/>
    </location>
</feature>
<keyword evidence="2" id="KW-0677">Repeat</keyword>
<evidence type="ECO:0000313" key="5">
    <source>
        <dbReference type="EMBL" id="KAG2393524.1"/>
    </source>
</evidence>
<keyword evidence="6" id="KW-1185">Reference proteome</keyword>
<dbReference type="AlphaFoldDB" id="A0AA88GZL9"/>
<keyword evidence="1" id="KW-0479">Metal-binding</keyword>
<organism evidence="5 6">
    <name type="scientific">Naegleria lovaniensis</name>
    <name type="common">Amoeba</name>
    <dbReference type="NCBI Taxonomy" id="51637"/>
    <lineage>
        <taxon>Eukaryota</taxon>
        <taxon>Discoba</taxon>
        <taxon>Heterolobosea</taxon>
        <taxon>Tetramitia</taxon>
        <taxon>Eutetramitia</taxon>
        <taxon>Vahlkampfiidae</taxon>
        <taxon>Naegleria</taxon>
    </lineage>
</organism>
<evidence type="ECO:0000259" key="4">
    <source>
        <dbReference type="PROSITE" id="PS50222"/>
    </source>
</evidence>
<reference evidence="5 6" key="1">
    <citation type="journal article" date="2018" name="BMC Genomics">
        <title>The genome of Naegleria lovaniensis, the basis for a comparative approach to unravel pathogenicity factors of the human pathogenic amoeba N. fowleri.</title>
        <authorList>
            <person name="Liechti N."/>
            <person name="Schurch N."/>
            <person name="Bruggmann R."/>
            <person name="Wittwer M."/>
        </authorList>
    </citation>
    <scope>NUCLEOTIDE SEQUENCE [LARGE SCALE GENOMIC DNA]</scope>
    <source>
        <strain evidence="5 6">ATCC 30569</strain>
    </source>
</reference>
<dbReference type="Gene3D" id="1.10.238.10">
    <property type="entry name" value="EF-hand"/>
    <property type="match status" value="2"/>
</dbReference>
<dbReference type="SMART" id="SM00054">
    <property type="entry name" value="EFh"/>
    <property type="match status" value="4"/>
</dbReference>
<dbReference type="RefSeq" id="XP_044555418.1">
    <property type="nucleotide sequence ID" value="XM_044696984.1"/>
</dbReference>
<protein>
    <recommendedName>
        <fullName evidence="4">EF-hand domain-containing protein</fullName>
    </recommendedName>
</protein>
<feature type="domain" description="EF-hand" evidence="4">
    <location>
        <begin position="43"/>
        <end position="78"/>
    </location>
</feature>
<accession>A0AA88GZL9</accession>
<feature type="domain" description="EF-hand" evidence="4">
    <location>
        <begin position="88"/>
        <end position="123"/>
    </location>
</feature>
<keyword evidence="3" id="KW-0106">Calcium</keyword>
<dbReference type="PANTHER" id="PTHR45942">
    <property type="entry name" value="PROTEIN PHOSPATASE 3 REGULATORY SUBUNIT B ALPHA ISOFORM TYPE 1"/>
    <property type="match status" value="1"/>
</dbReference>
<gene>
    <name evidence="5" type="ORF">C9374_007055</name>
</gene>
<dbReference type="Pfam" id="PF13499">
    <property type="entry name" value="EF-hand_7"/>
    <property type="match status" value="2"/>
</dbReference>
<dbReference type="InterPro" id="IPR018247">
    <property type="entry name" value="EF_Hand_1_Ca_BS"/>
</dbReference>
<dbReference type="GO" id="GO:0005509">
    <property type="term" value="F:calcium ion binding"/>
    <property type="evidence" value="ECO:0007669"/>
    <property type="project" value="InterPro"/>
</dbReference>
<dbReference type="SUPFAM" id="SSF47473">
    <property type="entry name" value="EF-hand"/>
    <property type="match status" value="1"/>
</dbReference>
<comment type="caution">
    <text evidence="5">The sequence shown here is derived from an EMBL/GenBank/DDBJ whole genome shotgun (WGS) entry which is preliminary data.</text>
</comment>
<feature type="domain" description="EF-hand" evidence="4">
    <location>
        <begin position="125"/>
        <end position="159"/>
    </location>
</feature>
<evidence type="ECO:0000313" key="6">
    <source>
        <dbReference type="Proteomes" id="UP000816034"/>
    </source>
</evidence>